<dbReference type="PANTHER" id="PTHR21666:SF270">
    <property type="entry name" value="MUREIN HYDROLASE ACTIVATOR ENVC"/>
    <property type="match status" value="1"/>
</dbReference>
<dbReference type="InterPro" id="IPR028994">
    <property type="entry name" value="Integrin_alpha_N"/>
</dbReference>
<evidence type="ECO:0000256" key="1">
    <source>
        <dbReference type="SAM" id="MobiDB-lite"/>
    </source>
</evidence>
<accession>A0A660L795</accession>
<sequence>MSNRRRSLQIALAMTVAFAVGFCGQAPAAWGATKLPYPTNGWVNPVTPAAFEDWGFASCSPPYNGNQAHLGADSQGTTAGQTVIAMASGTVVRVVVSNWGPGGAIGIEHVTADGTRFVALYGHIDVTMQPGQAVAAGQAIGTLHDQRANSHLHLGLRPLGPGETGSAITLWGSSTCINGTARSYGFVNPIPWLATHPPATPPDREPDADGDGTPDVRDACPSEVGPRLTSGCPDDDGDGVTDRADICSTIAGSSTLSGCPEELIGGQPRSRVDFDGDGRADFCRLTGGQNNQSSYAQCTLSTGSGFGATITSALTDWGYDSGRAWVDFNGDGKADFCRLTGGQNNQSSYAQCTLSTGNGFGATITSALTDWGYDSGRAWVDFNGDGKADFCRLTGGQNNQSSYAQCTLSTGNAFGATITSALIDWGLDAGRAWTDFDGDGKADFCRLTGGQNNQSSYAQCTLSTGTSFGPTTTSAVLDWGRNLGRAWADLNGDGKADFCRLTGAQNNQSSYAQCTLSTGNAFGATITSALIDWGLDAGRAWTDFDGDGKADFCRLTGAQNNQSSYAQCTLSTGTAFGPTTTSAVLDWGRNLGRAWADLNGDGKADFCRLTGAQNNQNSYAQCTLSTGSAFGATITSALIDWGLDAGRAWPGTGNAVATTCPQPSTGRPPTCDPQSVSCSPSQIGAPPNCQPPAEASCGAGISPTPPDCVAGAAAPPVPSGMAATSRSRNQHVTVRLAQGCAKRYLRVSGTGVSILAIKRMRNARCRITLRIQASARGLRAISVKLPHQTRRTVKKVRVA</sequence>
<name>A0A660L795_9ACTN</name>
<dbReference type="OrthoDB" id="581998at2"/>
<evidence type="ECO:0000259" key="3">
    <source>
        <dbReference type="Pfam" id="PF01551"/>
    </source>
</evidence>
<gene>
    <name evidence="4" type="ORF">C8N24_0743</name>
</gene>
<dbReference type="PROSITE" id="PS51318">
    <property type="entry name" value="TAT"/>
    <property type="match status" value="1"/>
</dbReference>
<dbReference type="Gene3D" id="2.70.70.10">
    <property type="entry name" value="Glucose Permease (Domain IIA)"/>
    <property type="match status" value="1"/>
</dbReference>
<keyword evidence="2" id="KW-0732">Signal</keyword>
<dbReference type="SUPFAM" id="SSF51261">
    <property type="entry name" value="Duplicated hybrid motif"/>
    <property type="match status" value="1"/>
</dbReference>
<comment type="caution">
    <text evidence="4">The sequence shown here is derived from an EMBL/GenBank/DDBJ whole genome shotgun (WGS) entry which is preliminary data.</text>
</comment>
<reference evidence="4 5" key="1">
    <citation type="submission" date="2018-10" db="EMBL/GenBank/DDBJ databases">
        <title>Genomic Encyclopedia of Archaeal and Bacterial Type Strains, Phase II (KMG-II): from individual species to whole genera.</title>
        <authorList>
            <person name="Goeker M."/>
        </authorList>
    </citation>
    <scope>NUCLEOTIDE SEQUENCE [LARGE SCALE GENOMIC DNA]</scope>
    <source>
        <strain evidence="4 5">DSM 14954</strain>
    </source>
</reference>
<protein>
    <submittedName>
        <fullName evidence="4">Peptidase M23-like protein</fullName>
    </submittedName>
</protein>
<feature type="chain" id="PRO_5024933821" evidence="2">
    <location>
        <begin position="29"/>
        <end position="799"/>
    </location>
</feature>
<evidence type="ECO:0000313" key="4">
    <source>
        <dbReference type="EMBL" id="RKQ90928.1"/>
    </source>
</evidence>
<dbReference type="Proteomes" id="UP000278962">
    <property type="component" value="Unassembled WGS sequence"/>
</dbReference>
<dbReference type="SUPFAM" id="SSF69318">
    <property type="entry name" value="Integrin alpha N-terminal domain"/>
    <property type="match status" value="1"/>
</dbReference>
<dbReference type="RefSeq" id="WP_121248109.1">
    <property type="nucleotide sequence ID" value="NZ_RBIL01000001.1"/>
</dbReference>
<feature type="signal peptide" evidence="2">
    <location>
        <begin position="1"/>
        <end position="28"/>
    </location>
</feature>
<proteinExistence type="predicted"/>
<dbReference type="Gene3D" id="2.130.10.130">
    <property type="entry name" value="Integrin alpha, N-terminal"/>
    <property type="match status" value="1"/>
</dbReference>
<dbReference type="PANTHER" id="PTHR21666">
    <property type="entry name" value="PEPTIDASE-RELATED"/>
    <property type="match status" value="1"/>
</dbReference>
<dbReference type="InterPro" id="IPR050570">
    <property type="entry name" value="Cell_wall_metabolism_enzyme"/>
</dbReference>
<evidence type="ECO:0000256" key="2">
    <source>
        <dbReference type="SAM" id="SignalP"/>
    </source>
</evidence>
<feature type="region of interest" description="Disordered" evidence="1">
    <location>
        <begin position="195"/>
        <end position="215"/>
    </location>
</feature>
<dbReference type="Gene3D" id="2.40.128.340">
    <property type="match status" value="2"/>
</dbReference>
<dbReference type="AlphaFoldDB" id="A0A660L795"/>
<dbReference type="CDD" id="cd12797">
    <property type="entry name" value="M23_peptidase"/>
    <property type="match status" value="1"/>
</dbReference>
<dbReference type="InterPro" id="IPR016047">
    <property type="entry name" value="M23ase_b-sheet_dom"/>
</dbReference>
<organism evidence="4 5">
    <name type="scientific">Solirubrobacter pauli</name>
    <dbReference type="NCBI Taxonomy" id="166793"/>
    <lineage>
        <taxon>Bacteria</taxon>
        <taxon>Bacillati</taxon>
        <taxon>Actinomycetota</taxon>
        <taxon>Thermoleophilia</taxon>
        <taxon>Solirubrobacterales</taxon>
        <taxon>Solirubrobacteraceae</taxon>
        <taxon>Solirubrobacter</taxon>
    </lineage>
</organism>
<evidence type="ECO:0000313" key="5">
    <source>
        <dbReference type="Proteomes" id="UP000278962"/>
    </source>
</evidence>
<dbReference type="EMBL" id="RBIL01000001">
    <property type="protein sequence ID" value="RKQ90928.1"/>
    <property type="molecule type" value="Genomic_DNA"/>
</dbReference>
<dbReference type="Pfam" id="PF01551">
    <property type="entry name" value="Peptidase_M23"/>
    <property type="match status" value="1"/>
</dbReference>
<dbReference type="InterPro" id="IPR006311">
    <property type="entry name" value="TAT_signal"/>
</dbReference>
<dbReference type="InterPro" id="IPR011055">
    <property type="entry name" value="Dup_hybrid_motif"/>
</dbReference>
<dbReference type="GO" id="GO:0004222">
    <property type="term" value="F:metalloendopeptidase activity"/>
    <property type="evidence" value="ECO:0007669"/>
    <property type="project" value="TreeGrafter"/>
</dbReference>
<feature type="domain" description="M23ase beta-sheet core" evidence="3">
    <location>
        <begin position="69"/>
        <end position="158"/>
    </location>
</feature>
<keyword evidence="5" id="KW-1185">Reference proteome</keyword>